<comment type="caution">
    <text evidence="2">The sequence shown here is derived from an EMBL/GenBank/DDBJ whole genome shotgun (WGS) entry which is preliminary data.</text>
</comment>
<keyword evidence="2" id="KW-0808">Transferase</keyword>
<evidence type="ECO:0000256" key="1">
    <source>
        <dbReference type="SAM" id="MobiDB-lite"/>
    </source>
</evidence>
<feature type="compositionally biased region" description="Basic and acidic residues" evidence="1">
    <location>
        <begin position="238"/>
        <end position="289"/>
    </location>
</feature>
<dbReference type="Proteomes" id="UP000018936">
    <property type="component" value="Unassembled WGS sequence"/>
</dbReference>
<dbReference type="OrthoDB" id="10677878at2759"/>
<reference evidence="2 3" key="1">
    <citation type="journal article" date="2013" name="Proc. Natl. Acad. Sci. U.S.A.">
        <title>The king cobra genome reveals dynamic gene evolution and adaptation in the snake venom system.</title>
        <authorList>
            <person name="Vonk F.J."/>
            <person name="Casewell N.R."/>
            <person name="Henkel C.V."/>
            <person name="Heimberg A.M."/>
            <person name="Jansen H.J."/>
            <person name="McCleary R.J."/>
            <person name="Kerkkamp H.M."/>
            <person name="Vos R.A."/>
            <person name="Guerreiro I."/>
            <person name="Calvete J.J."/>
            <person name="Wuster W."/>
            <person name="Woods A.E."/>
            <person name="Logan J.M."/>
            <person name="Harrison R.A."/>
            <person name="Castoe T.A."/>
            <person name="de Koning A.P."/>
            <person name="Pollock D.D."/>
            <person name="Yandell M."/>
            <person name="Calderon D."/>
            <person name="Renjifo C."/>
            <person name="Currier R.B."/>
            <person name="Salgado D."/>
            <person name="Pla D."/>
            <person name="Sanz L."/>
            <person name="Hyder A.S."/>
            <person name="Ribeiro J.M."/>
            <person name="Arntzen J.W."/>
            <person name="van den Thillart G.E."/>
            <person name="Boetzer M."/>
            <person name="Pirovano W."/>
            <person name="Dirks R.P."/>
            <person name="Spaink H.P."/>
            <person name="Duboule D."/>
            <person name="McGlinn E."/>
            <person name="Kini R.M."/>
            <person name="Richardson M.K."/>
        </authorList>
    </citation>
    <scope>NUCLEOTIDE SEQUENCE</scope>
    <source>
        <tissue evidence="2">Blood</tissue>
    </source>
</reference>
<feature type="compositionally biased region" description="Basic residues" evidence="1">
    <location>
        <begin position="290"/>
        <end position="300"/>
    </location>
</feature>
<dbReference type="GO" id="GO:0032259">
    <property type="term" value="P:methylation"/>
    <property type="evidence" value="ECO:0007669"/>
    <property type="project" value="UniProtKB-KW"/>
</dbReference>
<name>V8NYZ4_OPHHA</name>
<keyword evidence="3" id="KW-1185">Reference proteome</keyword>
<organism evidence="2 3">
    <name type="scientific">Ophiophagus hannah</name>
    <name type="common">King cobra</name>
    <name type="synonym">Naja hannah</name>
    <dbReference type="NCBI Taxonomy" id="8665"/>
    <lineage>
        <taxon>Eukaryota</taxon>
        <taxon>Metazoa</taxon>
        <taxon>Chordata</taxon>
        <taxon>Craniata</taxon>
        <taxon>Vertebrata</taxon>
        <taxon>Euteleostomi</taxon>
        <taxon>Lepidosauria</taxon>
        <taxon>Squamata</taxon>
        <taxon>Bifurcata</taxon>
        <taxon>Unidentata</taxon>
        <taxon>Episquamata</taxon>
        <taxon>Toxicofera</taxon>
        <taxon>Serpentes</taxon>
        <taxon>Colubroidea</taxon>
        <taxon>Elapidae</taxon>
        <taxon>Elapinae</taxon>
        <taxon>Ophiophagus</taxon>
    </lineage>
</organism>
<keyword evidence="2" id="KW-0489">Methyltransferase</keyword>
<accession>V8NYZ4</accession>
<dbReference type="GO" id="GO:0008168">
    <property type="term" value="F:methyltransferase activity"/>
    <property type="evidence" value="ECO:0007669"/>
    <property type="project" value="UniProtKB-KW"/>
</dbReference>
<dbReference type="AlphaFoldDB" id="V8NYZ4"/>
<gene>
    <name evidence="2" type="primary">dotA</name>
    <name evidence="2" type="ORF">L345_07044</name>
</gene>
<feature type="non-terminal residue" evidence="2">
    <location>
        <position position="1"/>
    </location>
</feature>
<dbReference type="EMBL" id="AZIM01001370">
    <property type="protein sequence ID" value="ETE67171.1"/>
    <property type="molecule type" value="Genomic_DNA"/>
</dbReference>
<feature type="region of interest" description="Disordered" evidence="1">
    <location>
        <begin position="231"/>
        <end position="354"/>
    </location>
</feature>
<feature type="compositionally biased region" description="Polar residues" evidence="1">
    <location>
        <begin position="344"/>
        <end position="354"/>
    </location>
</feature>
<evidence type="ECO:0000313" key="2">
    <source>
        <dbReference type="EMBL" id="ETE67171.1"/>
    </source>
</evidence>
<proteinExistence type="predicted"/>
<evidence type="ECO:0000313" key="3">
    <source>
        <dbReference type="Proteomes" id="UP000018936"/>
    </source>
</evidence>
<protein>
    <submittedName>
        <fullName evidence="2">Histone-lysine N-methyltransferase, H3 lysine-79 specific</fullName>
    </submittedName>
</protein>
<sequence length="354" mass="40178">MVVQASFWKDCPSQIEPPLSGAGLVQVRVRFCHPRPQRLLHEDQSDQVDQPPLTRILFSLSQIIHCHFPTWNNHTGDALYCRQLLRPGGGIKIVLPLVWWAWLGGRALPNACTQLSTHQLRPAAPNSWENKEEKRTGAGGRADPAFLFFLLSADHQRLFPSSQMILRGFFYYRISRTTPNWGEVDRPGNSQNKKFSCGNQGHLNRWLLKEERRDQATCQLHESQATTLLNKPSLVKEILGRKGGREEEKEGRKEGRQEGKGWEGRKEGKKEKGGREGRREGGKKVDRRKEGKKRKGRKERRKEGRKEGRKRVGGREVRQAGKKKGRKEGNANSITTCGAIHHNPTPSSPGNSFP</sequence>